<dbReference type="InterPro" id="IPR036737">
    <property type="entry name" value="OmpA-like_sf"/>
</dbReference>
<dbReference type="Gene3D" id="3.30.1330.60">
    <property type="entry name" value="OmpA-like domain"/>
    <property type="match status" value="1"/>
</dbReference>
<dbReference type="InterPro" id="IPR050330">
    <property type="entry name" value="Bact_OuterMem_StrucFunc"/>
</dbReference>
<feature type="compositionally biased region" description="Basic and acidic residues" evidence="3">
    <location>
        <begin position="366"/>
        <end position="376"/>
    </location>
</feature>
<dbReference type="KEGG" id="nde:NIDE0266"/>
<dbReference type="CDD" id="cd07185">
    <property type="entry name" value="OmpA_C-like"/>
    <property type="match status" value="1"/>
</dbReference>
<evidence type="ECO:0000256" key="4">
    <source>
        <dbReference type="SAM" id="SignalP"/>
    </source>
</evidence>
<feature type="region of interest" description="Disordered" evidence="3">
    <location>
        <begin position="356"/>
        <end position="400"/>
    </location>
</feature>
<organism evidence="6 7">
    <name type="scientific">Nitrospira defluvii</name>
    <dbReference type="NCBI Taxonomy" id="330214"/>
    <lineage>
        <taxon>Bacteria</taxon>
        <taxon>Pseudomonadati</taxon>
        <taxon>Nitrospirota</taxon>
        <taxon>Nitrospiria</taxon>
        <taxon>Nitrospirales</taxon>
        <taxon>Nitrospiraceae</taxon>
        <taxon>Nitrospira</taxon>
    </lineage>
</organism>
<evidence type="ECO:0000259" key="5">
    <source>
        <dbReference type="PROSITE" id="PS51123"/>
    </source>
</evidence>
<dbReference type="Pfam" id="PF00691">
    <property type="entry name" value="OmpA"/>
    <property type="match status" value="1"/>
</dbReference>
<keyword evidence="4" id="KW-0732">Signal</keyword>
<dbReference type="AlphaFoldDB" id="D8P9Y8"/>
<dbReference type="PANTHER" id="PTHR30329:SF21">
    <property type="entry name" value="LIPOPROTEIN YIAD-RELATED"/>
    <property type="match status" value="1"/>
</dbReference>
<dbReference type="STRING" id="330214.NIDE0266"/>
<dbReference type="OrthoDB" id="9783110at2"/>
<dbReference type="SUPFAM" id="SSF103088">
    <property type="entry name" value="OmpA-like"/>
    <property type="match status" value="1"/>
</dbReference>
<keyword evidence="2" id="KW-0175">Coiled coil</keyword>
<feature type="signal peptide" evidence="4">
    <location>
        <begin position="1"/>
        <end position="22"/>
    </location>
</feature>
<dbReference type="PROSITE" id="PS51123">
    <property type="entry name" value="OMPA_2"/>
    <property type="match status" value="1"/>
</dbReference>
<sequence length="400" mass="42767">MTTLRIIPVLLSALLLASCATAPSPNDSASRALNEMKAVARPLPPKPDPKDARIAELERQRAALESELAQVRSSLAGDVDQARARTSALESQLSQRDQELAALRNATGDKERLAGQLSDAERQLSAKDQELAALRSGVGDRDRLAAQLAALQGQLSSKDQELAGLKGNAGDRDRLSSELAQAKQRITQLEQQLEANSHELAGLKNAAGDREKLVADLAAARQRASDLENEIGRRDQEMTALKGALDQQKTSLAEAKDDLSKLLQAEVAKGNVTMKQLGDQLTLGLATTLLFDSGEATLKPGGADVLHRIGGVLKQYPDRSIHVAGHTDNVPIKGRLAKTYPTNVELSQARAESARQALTEGGMAPDKIEAKGHADSRPMASNSTAEGRQKNRRVEIVVGH</sequence>
<dbReference type="eggNOG" id="COG1360">
    <property type="taxonomic scope" value="Bacteria"/>
</dbReference>
<name>D8P9Y8_9BACT</name>
<accession>D8P9Y8</accession>
<evidence type="ECO:0000256" key="1">
    <source>
        <dbReference type="PROSITE-ProRule" id="PRU00473"/>
    </source>
</evidence>
<evidence type="ECO:0000256" key="2">
    <source>
        <dbReference type="SAM" id="Coils"/>
    </source>
</evidence>
<dbReference type="HOGENOM" id="CLU_688281_0_0_0"/>
<dbReference type="Gene3D" id="1.20.5.1700">
    <property type="match status" value="1"/>
</dbReference>
<protein>
    <submittedName>
        <fullName evidence="6">Putative Outer membrane protein, OmpA/MotB family</fullName>
    </submittedName>
</protein>
<reference evidence="6 7" key="1">
    <citation type="journal article" date="2010" name="Proc. Natl. Acad. Sci. U.S.A.">
        <title>A Nitrospira metagenome illuminates the physiology and evolution of globally important nitrite-oxidizing bacteria.</title>
        <authorList>
            <person name="Lucker S."/>
            <person name="Wagner M."/>
            <person name="Maixner F."/>
            <person name="Pelletier E."/>
            <person name="Koch H."/>
            <person name="Vacherie B."/>
            <person name="Rattei T."/>
            <person name="Sinninghe Damste J."/>
            <person name="Spieck E."/>
            <person name="Le Paslier D."/>
            <person name="Daims H."/>
        </authorList>
    </citation>
    <scope>NUCLEOTIDE SEQUENCE [LARGE SCALE GENOMIC DNA]</scope>
</reference>
<evidence type="ECO:0000256" key="3">
    <source>
        <dbReference type="SAM" id="MobiDB-lite"/>
    </source>
</evidence>
<dbReference type="InterPro" id="IPR006665">
    <property type="entry name" value="OmpA-like"/>
</dbReference>
<feature type="compositionally biased region" description="Basic and acidic residues" evidence="3">
    <location>
        <begin position="387"/>
        <end position="400"/>
    </location>
</feature>
<feature type="coiled-coil region" evidence="2">
    <location>
        <begin position="103"/>
        <end position="265"/>
    </location>
</feature>
<evidence type="ECO:0000313" key="7">
    <source>
        <dbReference type="Proteomes" id="UP000001660"/>
    </source>
</evidence>
<evidence type="ECO:0000313" key="6">
    <source>
        <dbReference type="EMBL" id="CBK40047.1"/>
    </source>
</evidence>
<keyword evidence="7" id="KW-1185">Reference proteome</keyword>
<keyword evidence="1" id="KW-0472">Membrane</keyword>
<gene>
    <name evidence="6" type="ORF">NIDE0266</name>
</gene>
<dbReference type="PROSITE" id="PS51257">
    <property type="entry name" value="PROKAR_LIPOPROTEIN"/>
    <property type="match status" value="1"/>
</dbReference>
<dbReference type="eggNOG" id="COG4942">
    <property type="taxonomic scope" value="Bacteria"/>
</dbReference>
<feature type="chain" id="PRO_5003119754" evidence="4">
    <location>
        <begin position="23"/>
        <end position="400"/>
    </location>
</feature>
<dbReference type="GO" id="GO:0016020">
    <property type="term" value="C:membrane"/>
    <property type="evidence" value="ECO:0007669"/>
    <property type="project" value="UniProtKB-UniRule"/>
</dbReference>
<dbReference type="PANTHER" id="PTHR30329">
    <property type="entry name" value="STATOR ELEMENT OF FLAGELLAR MOTOR COMPLEX"/>
    <property type="match status" value="1"/>
</dbReference>
<feature type="domain" description="OmpA-like" evidence="5">
    <location>
        <begin position="278"/>
        <end position="400"/>
    </location>
</feature>
<proteinExistence type="predicted"/>
<dbReference type="Proteomes" id="UP000001660">
    <property type="component" value="Chromosome"/>
</dbReference>
<dbReference type="EMBL" id="FP929003">
    <property type="protein sequence ID" value="CBK40047.1"/>
    <property type="molecule type" value="Genomic_DNA"/>
</dbReference>